<dbReference type="Proteomes" id="UP000636800">
    <property type="component" value="Unassembled WGS sequence"/>
</dbReference>
<name>A0A835U2J9_VANPL</name>
<accession>A0A835U2J9</accession>
<evidence type="ECO:0000313" key="1">
    <source>
        <dbReference type="EMBL" id="KAG0446000.1"/>
    </source>
</evidence>
<evidence type="ECO:0000313" key="3">
    <source>
        <dbReference type="Proteomes" id="UP000636800"/>
    </source>
</evidence>
<sequence length="69" mass="7674">MCGDNCIEGNNATVWAVDLFGIPPLKEVAPSVFLYFLVPETLVAAAIIDDERCFLPCEDDSQDEFIVRH</sequence>
<protein>
    <submittedName>
        <fullName evidence="2">Uncharacterized protein</fullName>
    </submittedName>
</protein>
<comment type="caution">
    <text evidence="2">The sequence shown here is derived from an EMBL/GenBank/DDBJ whole genome shotgun (WGS) entry which is preliminary data.</text>
</comment>
<dbReference type="Proteomes" id="UP000639772">
    <property type="component" value="Unassembled WGS sequence"/>
</dbReference>
<evidence type="ECO:0000313" key="2">
    <source>
        <dbReference type="EMBL" id="KAG0446002.1"/>
    </source>
</evidence>
<evidence type="ECO:0000313" key="4">
    <source>
        <dbReference type="Proteomes" id="UP000639772"/>
    </source>
</evidence>
<organism evidence="2 3">
    <name type="scientific">Vanilla planifolia</name>
    <name type="common">Vanilla</name>
    <dbReference type="NCBI Taxonomy" id="51239"/>
    <lineage>
        <taxon>Eukaryota</taxon>
        <taxon>Viridiplantae</taxon>
        <taxon>Streptophyta</taxon>
        <taxon>Embryophyta</taxon>
        <taxon>Tracheophyta</taxon>
        <taxon>Spermatophyta</taxon>
        <taxon>Magnoliopsida</taxon>
        <taxon>Liliopsida</taxon>
        <taxon>Asparagales</taxon>
        <taxon>Orchidaceae</taxon>
        <taxon>Vanilloideae</taxon>
        <taxon>Vanilleae</taxon>
        <taxon>Vanilla</taxon>
    </lineage>
</organism>
<dbReference type="EMBL" id="JADCNM010000626">
    <property type="protein sequence ID" value="KAG0446000.1"/>
    <property type="molecule type" value="Genomic_DNA"/>
</dbReference>
<gene>
    <name evidence="2" type="ORF">HPP92_029048</name>
    <name evidence="1" type="ORF">HPP92_029059</name>
</gene>
<keyword evidence="3" id="KW-1185">Reference proteome</keyword>
<dbReference type="AlphaFoldDB" id="A0A835U2J9"/>
<dbReference type="EMBL" id="JADCNL010000625">
    <property type="protein sequence ID" value="KAG0446002.1"/>
    <property type="molecule type" value="Genomic_DNA"/>
</dbReference>
<proteinExistence type="predicted"/>
<reference evidence="3 4" key="1">
    <citation type="journal article" date="2020" name="Nat. Food">
        <title>A phased Vanilla planifolia genome enables genetic improvement of flavour and production.</title>
        <authorList>
            <person name="Hasing T."/>
            <person name="Tang H."/>
            <person name="Brym M."/>
            <person name="Khazi F."/>
            <person name="Huang T."/>
            <person name="Chambers A.H."/>
        </authorList>
    </citation>
    <scope>NUCLEOTIDE SEQUENCE [LARGE SCALE GENOMIC DNA]</scope>
    <source>
        <tissue evidence="2">Leaf</tissue>
    </source>
</reference>